<dbReference type="InterPro" id="IPR047675">
    <property type="entry name" value="Putative_zinc-bd"/>
</dbReference>
<dbReference type="NCBIfam" id="NF041373">
    <property type="entry name" value="HGG_STG"/>
    <property type="match status" value="1"/>
</dbReference>
<feature type="compositionally biased region" description="Basic residues" evidence="1">
    <location>
        <begin position="84"/>
        <end position="97"/>
    </location>
</feature>
<gene>
    <name evidence="2" type="ORF">BDD21_4342</name>
</gene>
<reference evidence="2 3" key="1">
    <citation type="submission" date="2018-10" db="EMBL/GenBank/DDBJ databases">
        <title>Genomic Encyclopedia of Archaeal and Bacterial Type Strains, Phase II (KMG-II): from individual species to whole genera.</title>
        <authorList>
            <person name="Goeker M."/>
        </authorList>
    </citation>
    <scope>NUCLEOTIDE SEQUENCE [LARGE SCALE GENOMIC DNA]</scope>
    <source>
        <strain evidence="2 3">DSM 235</strain>
    </source>
</reference>
<dbReference type="Proteomes" id="UP000274556">
    <property type="component" value="Unassembled WGS sequence"/>
</dbReference>
<comment type="caution">
    <text evidence="2">The sequence shown here is derived from an EMBL/GenBank/DDBJ whole genome shotgun (WGS) entry which is preliminary data.</text>
</comment>
<evidence type="ECO:0000256" key="1">
    <source>
        <dbReference type="SAM" id="MobiDB-lite"/>
    </source>
</evidence>
<evidence type="ECO:0000313" key="3">
    <source>
        <dbReference type="Proteomes" id="UP000274556"/>
    </source>
</evidence>
<feature type="region of interest" description="Disordered" evidence="1">
    <location>
        <begin position="42"/>
        <end position="97"/>
    </location>
</feature>
<evidence type="ECO:0000313" key="2">
    <source>
        <dbReference type="EMBL" id="RKT46805.1"/>
    </source>
</evidence>
<dbReference type="AlphaFoldDB" id="A0A495VEE2"/>
<sequence length="97" mass="10726">MMFPSVQAILSEHLAELELEHAEMMRRVAKLRANAPTNEFCGAKTRAGTPCKRRDIYPSGRCRLHGGLSTGPKTEAGREQSRINGRKGGRPKRNPSP</sequence>
<protein>
    <submittedName>
        <fullName evidence="2">Uncharacterized protein</fullName>
    </submittedName>
</protein>
<organism evidence="2 3">
    <name type="scientific">Thiocapsa rosea</name>
    <dbReference type="NCBI Taxonomy" id="69360"/>
    <lineage>
        <taxon>Bacteria</taxon>
        <taxon>Pseudomonadati</taxon>
        <taxon>Pseudomonadota</taxon>
        <taxon>Gammaproteobacteria</taxon>
        <taxon>Chromatiales</taxon>
        <taxon>Chromatiaceae</taxon>
        <taxon>Thiocapsa</taxon>
    </lineage>
</organism>
<name>A0A495VEE2_9GAMM</name>
<accession>A0A495VEE2</accession>
<dbReference type="RefSeq" id="WP_425470263.1">
    <property type="nucleotide sequence ID" value="NZ_RBXL01000001.1"/>
</dbReference>
<dbReference type="EMBL" id="RBXL01000001">
    <property type="protein sequence ID" value="RKT46805.1"/>
    <property type="molecule type" value="Genomic_DNA"/>
</dbReference>
<proteinExistence type="predicted"/>
<keyword evidence="3" id="KW-1185">Reference proteome</keyword>